<dbReference type="GO" id="GO:0004674">
    <property type="term" value="F:protein serine/threonine kinase activity"/>
    <property type="evidence" value="ECO:0007669"/>
    <property type="project" value="TreeGrafter"/>
</dbReference>
<evidence type="ECO:0000256" key="1">
    <source>
        <dbReference type="ARBA" id="ARBA00004613"/>
    </source>
</evidence>
<dbReference type="EMBL" id="CAJOBJ010006146">
    <property type="protein sequence ID" value="CAF4052716.1"/>
    <property type="molecule type" value="Genomic_DNA"/>
</dbReference>
<dbReference type="CDD" id="cd00198">
    <property type="entry name" value="vWFA"/>
    <property type="match status" value="1"/>
</dbReference>
<dbReference type="Gene3D" id="3.40.50.410">
    <property type="entry name" value="von Willebrand factor, type A domain"/>
    <property type="match status" value="1"/>
</dbReference>
<reference evidence="5" key="1">
    <citation type="submission" date="2021-02" db="EMBL/GenBank/DDBJ databases">
        <authorList>
            <person name="Nowell W R."/>
        </authorList>
    </citation>
    <scope>NUCLEOTIDE SEQUENCE</scope>
</reference>
<comment type="subcellular location">
    <subcellularLocation>
        <location evidence="1">Secreted</location>
    </subcellularLocation>
</comment>
<dbReference type="GO" id="GO:0005737">
    <property type="term" value="C:cytoplasm"/>
    <property type="evidence" value="ECO:0007669"/>
    <property type="project" value="TreeGrafter"/>
</dbReference>
<dbReference type="Proteomes" id="UP000681720">
    <property type="component" value="Unassembled WGS sequence"/>
</dbReference>
<sequence length="386" mass="42489">MAAALHVEKPAQPQLAKHDSSVLDLAFAMDCTGSMGSYIESATQNIRAIVEEIVTSEKSDIHLALVEYRDHPPQENTFVIRVHDFTGSVKEMKGWLEQCEASGGGDTPEAVADALHGVLKLSWRPEATKICVLISDAPPHGLDPNCGDGFPNGDPSGIDPIKTVRDMAEKQITLYCVGVEPPIVPYRDFFMTLAYLTGGQYVPMVNAKLLAQVIIGGVREEISLERLMKDAEEDIQKEMAQAEADGVDEEEITARVNRLLVTKNLRVKQMENLGGVTSCAAKELYSKCVDMSELRSQYKPEPVPEPVHHSRMATRASYRRDVGLMDKVKTYCAGGDDESSDKDAAAFAPVAAPTAPITEMTYDLRENEAVSMAQTERIVQRMRYKK</sequence>
<evidence type="ECO:0000256" key="2">
    <source>
        <dbReference type="ARBA" id="ARBA00022525"/>
    </source>
</evidence>
<dbReference type="EMBL" id="CAJNOW010012786">
    <property type="protein sequence ID" value="CAF1613770.1"/>
    <property type="molecule type" value="Genomic_DNA"/>
</dbReference>
<gene>
    <name evidence="6" type="ORF">GIL414_LOCUS14506</name>
    <name evidence="5" type="ORF">KQP761_LOCUS23690</name>
</gene>
<dbReference type="InterPro" id="IPR002035">
    <property type="entry name" value="VWF_A"/>
</dbReference>
<protein>
    <recommendedName>
        <fullName evidence="4">VWFA domain-containing protein</fullName>
    </recommendedName>
</protein>
<organism evidence="5 7">
    <name type="scientific">Rotaria magnacalcarata</name>
    <dbReference type="NCBI Taxonomy" id="392030"/>
    <lineage>
        <taxon>Eukaryota</taxon>
        <taxon>Metazoa</taxon>
        <taxon>Spiralia</taxon>
        <taxon>Gnathifera</taxon>
        <taxon>Rotifera</taxon>
        <taxon>Eurotatoria</taxon>
        <taxon>Bdelloidea</taxon>
        <taxon>Philodinida</taxon>
        <taxon>Philodinidae</taxon>
        <taxon>Rotaria</taxon>
    </lineage>
</organism>
<proteinExistence type="predicted"/>
<dbReference type="SMART" id="SM00327">
    <property type="entry name" value="VWA"/>
    <property type="match status" value="1"/>
</dbReference>
<dbReference type="OrthoDB" id="301415at2759"/>
<dbReference type="InterPro" id="IPR036465">
    <property type="entry name" value="vWFA_dom_sf"/>
</dbReference>
<dbReference type="PANTHER" id="PTHR47763">
    <property type="entry name" value="ALPHA-PROTEIN KINASE VWKA"/>
    <property type="match status" value="1"/>
</dbReference>
<dbReference type="PROSITE" id="PS50234">
    <property type="entry name" value="VWFA"/>
    <property type="match status" value="1"/>
</dbReference>
<accession>A0A816BYZ4</accession>
<keyword evidence="3" id="KW-0732">Signal</keyword>
<evidence type="ECO:0000313" key="7">
    <source>
        <dbReference type="Proteomes" id="UP000663834"/>
    </source>
</evidence>
<comment type="caution">
    <text evidence="5">The sequence shown here is derived from an EMBL/GenBank/DDBJ whole genome shotgun (WGS) entry which is preliminary data.</text>
</comment>
<name>A0A816BYZ4_9BILA</name>
<dbReference type="AlphaFoldDB" id="A0A816BYZ4"/>
<dbReference type="Pfam" id="PF25106">
    <property type="entry name" value="VWA_4"/>
    <property type="match status" value="1"/>
</dbReference>
<keyword evidence="2" id="KW-0964">Secreted</keyword>
<dbReference type="SUPFAM" id="SSF53300">
    <property type="entry name" value="vWA-like"/>
    <property type="match status" value="1"/>
</dbReference>
<dbReference type="InterPro" id="IPR056861">
    <property type="entry name" value="HMCN1-like_VWA"/>
</dbReference>
<feature type="domain" description="VWFA" evidence="4">
    <location>
        <begin position="24"/>
        <end position="222"/>
    </location>
</feature>
<dbReference type="PANTHER" id="PTHR47763:SF1">
    <property type="entry name" value="DUF659 DOMAIN-CONTAINING PROTEIN"/>
    <property type="match status" value="1"/>
</dbReference>
<evidence type="ECO:0000259" key="4">
    <source>
        <dbReference type="PROSITE" id="PS50234"/>
    </source>
</evidence>
<evidence type="ECO:0000313" key="6">
    <source>
        <dbReference type="EMBL" id="CAF4052716.1"/>
    </source>
</evidence>
<dbReference type="InterPro" id="IPR052969">
    <property type="entry name" value="Thr-specific_kinase-like"/>
</dbReference>
<dbReference type="Proteomes" id="UP000663834">
    <property type="component" value="Unassembled WGS sequence"/>
</dbReference>
<evidence type="ECO:0000256" key="3">
    <source>
        <dbReference type="ARBA" id="ARBA00022729"/>
    </source>
</evidence>
<evidence type="ECO:0000313" key="5">
    <source>
        <dbReference type="EMBL" id="CAF1613770.1"/>
    </source>
</evidence>